<evidence type="ECO:0000313" key="1">
    <source>
        <dbReference type="EMBL" id="KAF0757443.1"/>
    </source>
</evidence>
<evidence type="ECO:0000313" key="2">
    <source>
        <dbReference type="Proteomes" id="UP000478052"/>
    </source>
</evidence>
<feature type="non-terminal residue" evidence="1">
    <location>
        <position position="1"/>
    </location>
</feature>
<dbReference type="Proteomes" id="UP000478052">
    <property type="component" value="Unassembled WGS sequence"/>
</dbReference>
<accession>A0A6G0YJY4</accession>
<dbReference type="AlphaFoldDB" id="A0A6G0YJY4"/>
<keyword evidence="2" id="KW-1185">Reference proteome</keyword>
<gene>
    <name evidence="1" type="ORF">FWK35_00034069</name>
</gene>
<dbReference type="EMBL" id="VUJU01003575">
    <property type="protein sequence ID" value="KAF0757443.1"/>
    <property type="molecule type" value="Genomic_DNA"/>
</dbReference>
<comment type="caution">
    <text evidence="1">The sequence shown here is derived from an EMBL/GenBank/DDBJ whole genome shotgun (WGS) entry which is preliminary data.</text>
</comment>
<reference evidence="1 2" key="1">
    <citation type="submission" date="2019-08" db="EMBL/GenBank/DDBJ databases">
        <title>Whole genome of Aphis craccivora.</title>
        <authorList>
            <person name="Voronova N.V."/>
            <person name="Shulinski R.S."/>
            <person name="Bandarenka Y.V."/>
            <person name="Zhorov D.G."/>
            <person name="Warner D."/>
        </authorList>
    </citation>
    <scope>NUCLEOTIDE SEQUENCE [LARGE SCALE GENOMIC DNA]</scope>
    <source>
        <strain evidence="1">180601</strain>
        <tissue evidence="1">Whole Body</tissue>
    </source>
</reference>
<organism evidence="1 2">
    <name type="scientific">Aphis craccivora</name>
    <name type="common">Cowpea aphid</name>
    <dbReference type="NCBI Taxonomy" id="307492"/>
    <lineage>
        <taxon>Eukaryota</taxon>
        <taxon>Metazoa</taxon>
        <taxon>Ecdysozoa</taxon>
        <taxon>Arthropoda</taxon>
        <taxon>Hexapoda</taxon>
        <taxon>Insecta</taxon>
        <taxon>Pterygota</taxon>
        <taxon>Neoptera</taxon>
        <taxon>Paraneoptera</taxon>
        <taxon>Hemiptera</taxon>
        <taxon>Sternorrhyncha</taxon>
        <taxon>Aphidomorpha</taxon>
        <taxon>Aphidoidea</taxon>
        <taxon>Aphididae</taxon>
        <taxon>Aphidini</taxon>
        <taxon>Aphis</taxon>
        <taxon>Aphis</taxon>
    </lineage>
</organism>
<sequence>SISPKTKSYISELIQLPSPQIKKKEHKLEKVLELCKKQKKLLGQKRAKICLLKKQRNKCKTSKNNINPIHFLNTASFCSKN</sequence>
<name>A0A6G0YJY4_APHCR</name>
<proteinExistence type="predicted"/>
<protein>
    <submittedName>
        <fullName evidence="1">Uncharacterized protein</fullName>
    </submittedName>
</protein>